<name>A0A3B1CIC6_9ZZZZ</name>
<evidence type="ECO:0000256" key="4">
    <source>
        <dbReference type="ARBA" id="ARBA00022840"/>
    </source>
</evidence>
<dbReference type="AlphaFoldDB" id="A0A3B1CIC6"/>
<dbReference type="InterPro" id="IPR029439">
    <property type="entry name" value="Wzt_C"/>
</dbReference>
<organism evidence="6">
    <name type="scientific">hydrothermal vent metagenome</name>
    <dbReference type="NCBI Taxonomy" id="652676"/>
    <lineage>
        <taxon>unclassified sequences</taxon>
        <taxon>metagenomes</taxon>
        <taxon>ecological metagenomes</taxon>
    </lineage>
</organism>
<dbReference type="GO" id="GO:0140359">
    <property type="term" value="F:ABC-type transporter activity"/>
    <property type="evidence" value="ECO:0007669"/>
    <property type="project" value="InterPro"/>
</dbReference>
<dbReference type="GO" id="GO:0005524">
    <property type="term" value="F:ATP binding"/>
    <property type="evidence" value="ECO:0007669"/>
    <property type="project" value="UniProtKB-KW"/>
</dbReference>
<dbReference type="InterPro" id="IPR003593">
    <property type="entry name" value="AAA+_ATPase"/>
</dbReference>
<dbReference type="Pfam" id="PF00005">
    <property type="entry name" value="ABC_tran"/>
    <property type="match status" value="1"/>
</dbReference>
<comment type="similarity">
    <text evidence="1">Belongs to the ABC transporter superfamily.</text>
</comment>
<dbReference type="EMBL" id="UOGE01000089">
    <property type="protein sequence ID" value="VAX23718.1"/>
    <property type="molecule type" value="Genomic_DNA"/>
</dbReference>
<dbReference type="Pfam" id="PF14524">
    <property type="entry name" value="Wzt_C"/>
    <property type="match status" value="1"/>
</dbReference>
<dbReference type="Gene3D" id="3.40.50.300">
    <property type="entry name" value="P-loop containing nucleotide triphosphate hydrolases"/>
    <property type="match status" value="1"/>
</dbReference>
<dbReference type="PANTHER" id="PTHR46743">
    <property type="entry name" value="TEICHOIC ACIDS EXPORT ATP-BINDING PROTEIN TAGH"/>
    <property type="match status" value="1"/>
</dbReference>
<dbReference type="Gene3D" id="2.70.50.60">
    <property type="entry name" value="abc- transporter (atp binding component) like domain"/>
    <property type="match status" value="1"/>
</dbReference>
<feature type="domain" description="ABC transporter" evidence="5">
    <location>
        <begin position="40"/>
        <end position="267"/>
    </location>
</feature>
<dbReference type="PROSITE" id="PS50893">
    <property type="entry name" value="ABC_TRANSPORTER_2"/>
    <property type="match status" value="1"/>
</dbReference>
<accession>A0A3B1CIC6</accession>
<protein>
    <submittedName>
        <fullName evidence="6">Teichoic acid export ATP-binding protein TagH</fullName>
        <ecNumber evidence="6">3.6.3.40</ecNumber>
    </submittedName>
</protein>
<dbReference type="InterPro" id="IPR027417">
    <property type="entry name" value="P-loop_NTPase"/>
</dbReference>
<keyword evidence="4 6" id="KW-0067">ATP-binding</keyword>
<evidence type="ECO:0000256" key="2">
    <source>
        <dbReference type="ARBA" id="ARBA00022448"/>
    </source>
</evidence>
<dbReference type="GO" id="GO:0016887">
    <property type="term" value="F:ATP hydrolysis activity"/>
    <property type="evidence" value="ECO:0007669"/>
    <property type="project" value="InterPro"/>
</dbReference>
<keyword evidence="3" id="KW-0547">Nucleotide-binding</keyword>
<evidence type="ECO:0000313" key="6">
    <source>
        <dbReference type="EMBL" id="VAX23718.1"/>
    </source>
</evidence>
<dbReference type="PANTHER" id="PTHR46743:SF2">
    <property type="entry name" value="TEICHOIC ACIDS EXPORT ATP-BINDING PROTEIN TAGH"/>
    <property type="match status" value="1"/>
</dbReference>
<dbReference type="EC" id="3.6.3.40" evidence="6"/>
<keyword evidence="2" id="KW-0813">Transport</keyword>
<dbReference type="GO" id="GO:0016020">
    <property type="term" value="C:membrane"/>
    <property type="evidence" value="ECO:0007669"/>
    <property type="project" value="InterPro"/>
</dbReference>
<dbReference type="SMART" id="SM00382">
    <property type="entry name" value="AAA"/>
    <property type="match status" value="1"/>
</dbReference>
<dbReference type="InterPro" id="IPR050683">
    <property type="entry name" value="Bact_Polysacc_Export_ATP-bd"/>
</dbReference>
<dbReference type="CDD" id="cd10147">
    <property type="entry name" value="Wzt_C-like"/>
    <property type="match status" value="1"/>
</dbReference>
<sequence>MPEAIKVENLSKRYIIFHEMQEKHDLLMEAIAAKAKDFAIKMRRPFGLTGANNDPGREEFWAIRDINFSINVGDRVGIVGRNGAGKSTLLKVLSRITKPTTGKITLHGKVSSLLEVGTGFHPELSGRENIYMNGSILGMHKNEVNRKFDAIVDFSGIEKFLDTPVKRYSSGMYVRLAFAVAAHLEPDVLLVDEVLAVGDIEFQKKCLNKMEDISNEGRTVVFVSHNMSAVAELCDKGILIDNGKIVKSGDISEVLAFYKKNVFSSEGESGIKEKPVGPVKILSVYITDQNGKRLAYAKSGELINVIIEYQNDSNISGPVKINYMVTNESMYRLLCCSTESNPKQVLAHPGRGKLVCTIPSLPLPPGNYQHNVGFVFNDKLSHLALHFGSIPVTDGAFFENGHTPKDRFGLVLVKNYWDSR</sequence>
<evidence type="ECO:0000256" key="1">
    <source>
        <dbReference type="ARBA" id="ARBA00005417"/>
    </source>
</evidence>
<evidence type="ECO:0000256" key="3">
    <source>
        <dbReference type="ARBA" id="ARBA00022741"/>
    </source>
</evidence>
<keyword evidence="6" id="KW-0378">Hydrolase</keyword>
<evidence type="ECO:0000259" key="5">
    <source>
        <dbReference type="PROSITE" id="PS50893"/>
    </source>
</evidence>
<dbReference type="InterPro" id="IPR003439">
    <property type="entry name" value="ABC_transporter-like_ATP-bd"/>
</dbReference>
<dbReference type="CDD" id="cd03220">
    <property type="entry name" value="ABC_KpsT_Wzt"/>
    <property type="match status" value="1"/>
</dbReference>
<proteinExistence type="inferred from homology"/>
<dbReference type="InterPro" id="IPR015860">
    <property type="entry name" value="ABC_transpr_TagH-like"/>
</dbReference>
<dbReference type="SUPFAM" id="SSF52540">
    <property type="entry name" value="P-loop containing nucleoside triphosphate hydrolases"/>
    <property type="match status" value="1"/>
</dbReference>
<reference evidence="6" key="1">
    <citation type="submission" date="2018-06" db="EMBL/GenBank/DDBJ databases">
        <authorList>
            <person name="Zhirakovskaya E."/>
        </authorList>
    </citation>
    <scope>NUCLEOTIDE SEQUENCE</scope>
</reference>
<gene>
    <name evidence="6" type="ORF">MNBD_NITROSPINAE02-1769</name>
</gene>